<comment type="caution">
    <text evidence="1">The sequence shown here is derived from an EMBL/GenBank/DDBJ whole genome shotgun (WGS) entry which is preliminary data.</text>
</comment>
<accession>A0A5A7Q2U4</accession>
<name>A0A5A7Q2U4_STRAF</name>
<evidence type="ECO:0000313" key="1">
    <source>
        <dbReference type="EMBL" id="GER39196.1"/>
    </source>
</evidence>
<gene>
    <name evidence="1" type="ORF">STAS_15806</name>
</gene>
<dbReference type="Proteomes" id="UP000325081">
    <property type="component" value="Unassembled WGS sequence"/>
</dbReference>
<dbReference type="AlphaFoldDB" id="A0A5A7Q2U4"/>
<reference evidence="2" key="1">
    <citation type="journal article" date="2019" name="Curr. Biol.">
        <title>Genome Sequence of Striga asiatica Provides Insight into the Evolution of Plant Parasitism.</title>
        <authorList>
            <person name="Yoshida S."/>
            <person name="Kim S."/>
            <person name="Wafula E.K."/>
            <person name="Tanskanen J."/>
            <person name="Kim Y.M."/>
            <person name="Honaas L."/>
            <person name="Yang Z."/>
            <person name="Spallek T."/>
            <person name="Conn C.E."/>
            <person name="Ichihashi Y."/>
            <person name="Cheong K."/>
            <person name="Cui S."/>
            <person name="Der J.P."/>
            <person name="Gundlach H."/>
            <person name="Jiao Y."/>
            <person name="Hori C."/>
            <person name="Ishida J.K."/>
            <person name="Kasahara H."/>
            <person name="Kiba T."/>
            <person name="Kim M.S."/>
            <person name="Koo N."/>
            <person name="Laohavisit A."/>
            <person name="Lee Y.H."/>
            <person name="Lumba S."/>
            <person name="McCourt P."/>
            <person name="Mortimer J.C."/>
            <person name="Mutuku J.M."/>
            <person name="Nomura T."/>
            <person name="Sasaki-Sekimoto Y."/>
            <person name="Seto Y."/>
            <person name="Wang Y."/>
            <person name="Wakatake T."/>
            <person name="Sakakibara H."/>
            <person name="Demura T."/>
            <person name="Yamaguchi S."/>
            <person name="Yoneyama K."/>
            <person name="Manabe R.I."/>
            <person name="Nelson D.C."/>
            <person name="Schulman A.H."/>
            <person name="Timko M.P."/>
            <person name="dePamphilis C.W."/>
            <person name="Choi D."/>
            <person name="Shirasu K."/>
        </authorList>
    </citation>
    <scope>NUCLEOTIDE SEQUENCE [LARGE SCALE GENOMIC DNA]</scope>
    <source>
        <strain evidence="2">cv. UVA1</strain>
    </source>
</reference>
<sequence length="204" mass="22018">MLSDGLSLVRDGLGGLGFSAAAKSLSLPYAARVLAGVAWKWLFFSQKVVVLRSRRSSENRARPVAENQLGSPRLELMSSVALKYSRRRKFLVAWNCSGNRVSSQCLGARQSPLLGSPSNWWLSHLVDRLAAGLKVAACCSRSDDVIAVKLELRLTFWRCLIEGPLGLAGGETWVSWPEITEAVELGLGCATGRDVGVENGDTSA</sequence>
<dbReference type="EMBL" id="BKCP01005594">
    <property type="protein sequence ID" value="GER39196.1"/>
    <property type="molecule type" value="Genomic_DNA"/>
</dbReference>
<organism evidence="1 2">
    <name type="scientific">Striga asiatica</name>
    <name type="common">Asiatic witchweed</name>
    <name type="synonym">Buchnera asiatica</name>
    <dbReference type="NCBI Taxonomy" id="4170"/>
    <lineage>
        <taxon>Eukaryota</taxon>
        <taxon>Viridiplantae</taxon>
        <taxon>Streptophyta</taxon>
        <taxon>Embryophyta</taxon>
        <taxon>Tracheophyta</taxon>
        <taxon>Spermatophyta</taxon>
        <taxon>Magnoliopsida</taxon>
        <taxon>eudicotyledons</taxon>
        <taxon>Gunneridae</taxon>
        <taxon>Pentapetalae</taxon>
        <taxon>asterids</taxon>
        <taxon>lamiids</taxon>
        <taxon>Lamiales</taxon>
        <taxon>Orobanchaceae</taxon>
        <taxon>Buchnereae</taxon>
        <taxon>Striga</taxon>
    </lineage>
</organism>
<protein>
    <submittedName>
        <fullName evidence="1">3-alpha-hydroxysteroid dehydrogenase/carbonylreductase</fullName>
    </submittedName>
</protein>
<keyword evidence="2" id="KW-1185">Reference proteome</keyword>
<evidence type="ECO:0000313" key="2">
    <source>
        <dbReference type="Proteomes" id="UP000325081"/>
    </source>
</evidence>
<proteinExistence type="predicted"/>